<reference evidence="2 3" key="1">
    <citation type="submission" date="2020-04" db="EMBL/GenBank/DDBJ databases">
        <title>MicrobeNet Type strains.</title>
        <authorList>
            <person name="Nicholson A.C."/>
        </authorList>
    </citation>
    <scope>NUCLEOTIDE SEQUENCE [LARGE SCALE GENOMIC DNA]</scope>
    <source>
        <strain evidence="2 3">ATCC BAA-788</strain>
    </source>
</reference>
<evidence type="ECO:0000256" key="1">
    <source>
        <dbReference type="SAM" id="MobiDB-lite"/>
    </source>
</evidence>
<evidence type="ECO:0000313" key="2">
    <source>
        <dbReference type="EMBL" id="NKY24319.1"/>
    </source>
</evidence>
<protein>
    <submittedName>
        <fullName evidence="2">Uncharacterized protein</fullName>
    </submittedName>
</protein>
<organism evidence="2 3">
    <name type="scientific">Cellulomonas denverensis</name>
    <dbReference type="NCBI Taxonomy" id="264297"/>
    <lineage>
        <taxon>Bacteria</taxon>
        <taxon>Bacillati</taxon>
        <taxon>Actinomycetota</taxon>
        <taxon>Actinomycetes</taxon>
        <taxon>Micrococcales</taxon>
        <taxon>Cellulomonadaceae</taxon>
        <taxon>Cellulomonas</taxon>
    </lineage>
</organism>
<name>A0A7X6KYI4_9CELL</name>
<evidence type="ECO:0000313" key="3">
    <source>
        <dbReference type="Proteomes" id="UP000581206"/>
    </source>
</evidence>
<dbReference type="RefSeq" id="WP_168631454.1">
    <property type="nucleotide sequence ID" value="NZ_BONL01000036.1"/>
</dbReference>
<sequence length="194" mass="20679">MNTGNNPSGHHAARGSAEGLTVSELIAGLRAGAEGSYPAEAATELLVRHGAWLARPWFVQECVYALDDRADVLAVDWRAVQTHVGAAQGSPAERAIALVAAQLGGYPDPADEAIDLQGMPPLAWLLVNLERRDVDLVLAAVSHAAGTQDHVDHVMEPGESGEWRVTSTSPRLRPGPLHPWPEFPPPSKDLEGSR</sequence>
<dbReference type="AlphaFoldDB" id="A0A7X6KYI4"/>
<feature type="compositionally biased region" description="Pro residues" evidence="1">
    <location>
        <begin position="176"/>
        <end position="187"/>
    </location>
</feature>
<proteinExistence type="predicted"/>
<dbReference type="Proteomes" id="UP000581206">
    <property type="component" value="Unassembled WGS sequence"/>
</dbReference>
<accession>A0A7X6KYI4</accession>
<feature type="region of interest" description="Disordered" evidence="1">
    <location>
        <begin position="153"/>
        <end position="194"/>
    </location>
</feature>
<keyword evidence="3" id="KW-1185">Reference proteome</keyword>
<comment type="caution">
    <text evidence="2">The sequence shown here is derived from an EMBL/GenBank/DDBJ whole genome shotgun (WGS) entry which is preliminary data.</text>
</comment>
<dbReference type="EMBL" id="JAAXOX010000014">
    <property type="protein sequence ID" value="NKY24319.1"/>
    <property type="molecule type" value="Genomic_DNA"/>
</dbReference>
<gene>
    <name evidence="2" type="ORF">HGA03_16755</name>
</gene>